<dbReference type="InParanoid" id="A0A0C3NIY3"/>
<reference evidence="1 2" key="1">
    <citation type="submission" date="2014-04" db="EMBL/GenBank/DDBJ databases">
        <authorList>
            <consortium name="DOE Joint Genome Institute"/>
            <person name="Kuo A."/>
            <person name="Kohler A."/>
            <person name="Costa M.D."/>
            <person name="Nagy L.G."/>
            <person name="Floudas D."/>
            <person name="Copeland A."/>
            <person name="Barry K.W."/>
            <person name="Cichocki N."/>
            <person name="Veneault-Fourrey C."/>
            <person name="LaButti K."/>
            <person name="Lindquist E.A."/>
            <person name="Lipzen A."/>
            <person name="Lundell T."/>
            <person name="Morin E."/>
            <person name="Murat C."/>
            <person name="Sun H."/>
            <person name="Tunlid A."/>
            <person name="Henrissat B."/>
            <person name="Grigoriev I.V."/>
            <person name="Hibbett D.S."/>
            <person name="Martin F."/>
            <person name="Nordberg H.P."/>
            <person name="Cantor M.N."/>
            <person name="Hua S.X."/>
        </authorList>
    </citation>
    <scope>NUCLEOTIDE SEQUENCE [LARGE SCALE GENOMIC DNA]</scope>
    <source>
        <strain evidence="1 2">Marx 270</strain>
    </source>
</reference>
<name>A0A0C3NIY3_PISTI</name>
<keyword evidence="2" id="KW-1185">Reference proteome</keyword>
<accession>A0A0C3NIY3</accession>
<dbReference type="HOGENOM" id="CLU_2237695_0_0_1"/>
<gene>
    <name evidence="1" type="ORF">M404DRAFT_320096</name>
</gene>
<sequence>MSIPGLICKRVFWDCGLCRSRRPFFVTDYSIRGLGRSSTVFEKLFHDRTLLKDAYLVSCLRLFLHDIGVRYDLTGVENQLAKRYTGTFDSLRSGFHGRHKRVQSE</sequence>
<dbReference type="AlphaFoldDB" id="A0A0C3NIY3"/>
<dbReference type="Proteomes" id="UP000054217">
    <property type="component" value="Unassembled WGS sequence"/>
</dbReference>
<evidence type="ECO:0000313" key="1">
    <source>
        <dbReference type="EMBL" id="KIN95328.1"/>
    </source>
</evidence>
<reference evidence="2" key="2">
    <citation type="submission" date="2015-01" db="EMBL/GenBank/DDBJ databases">
        <title>Evolutionary Origins and Diversification of the Mycorrhizal Mutualists.</title>
        <authorList>
            <consortium name="DOE Joint Genome Institute"/>
            <consortium name="Mycorrhizal Genomics Consortium"/>
            <person name="Kohler A."/>
            <person name="Kuo A."/>
            <person name="Nagy L.G."/>
            <person name="Floudas D."/>
            <person name="Copeland A."/>
            <person name="Barry K.W."/>
            <person name="Cichocki N."/>
            <person name="Veneault-Fourrey C."/>
            <person name="LaButti K."/>
            <person name="Lindquist E.A."/>
            <person name="Lipzen A."/>
            <person name="Lundell T."/>
            <person name="Morin E."/>
            <person name="Murat C."/>
            <person name="Riley R."/>
            <person name="Ohm R."/>
            <person name="Sun H."/>
            <person name="Tunlid A."/>
            <person name="Henrissat B."/>
            <person name="Grigoriev I.V."/>
            <person name="Hibbett D.S."/>
            <person name="Martin F."/>
        </authorList>
    </citation>
    <scope>NUCLEOTIDE SEQUENCE [LARGE SCALE GENOMIC DNA]</scope>
    <source>
        <strain evidence="2">Marx 270</strain>
    </source>
</reference>
<protein>
    <submittedName>
        <fullName evidence="1">Uncharacterized protein</fullName>
    </submittedName>
</protein>
<organism evidence="1 2">
    <name type="scientific">Pisolithus tinctorius Marx 270</name>
    <dbReference type="NCBI Taxonomy" id="870435"/>
    <lineage>
        <taxon>Eukaryota</taxon>
        <taxon>Fungi</taxon>
        <taxon>Dikarya</taxon>
        <taxon>Basidiomycota</taxon>
        <taxon>Agaricomycotina</taxon>
        <taxon>Agaricomycetes</taxon>
        <taxon>Agaricomycetidae</taxon>
        <taxon>Boletales</taxon>
        <taxon>Sclerodermatineae</taxon>
        <taxon>Pisolithaceae</taxon>
        <taxon>Pisolithus</taxon>
    </lineage>
</organism>
<evidence type="ECO:0000313" key="2">
    <source>
        <dbReference type="Proteomes" id="UP000054217"/>
    </source>
</evidence>
<dbReference type="EMBL" id="KN832070">
    <property type="protein sequence ID" value="KIN95328.1"/>
    <property type="molecule type" value="Genomic_DNA"/>
</dbReference>
<proteinExistence type="predicted"/>